<dbReference type="EMBL" id="UYWY01019793">
    <property type="protein sequence ID" value="VDM39281.1"/>
    <property type="molecule type" value="Genomic_DNA"/>
</dbReference>
<protein>
    <submittedName>
        <fullName evidence="3">Chitin-binding type-2 domain-containing protein</fullName>
    </submittedName>
</protein>
<dbReference type="WBParaSite" id="TCNE_0000796001-mRNA-1">
    <property type="protein sequence ID" value="TCNE_0000796001-mRNA-1"/>
    <property type="gene ID" value="TCNE_0000796001"/>
</dbReference>
<evidence type="ECO:0000313" key="2">
    <source>
        <dbReference type="Proteomes" id="UP000050794"/>
    </source>
</evidence>
<accession>A0A183UHJ0</accession>
<evidence type="ECO:0000313" key="3">
    <source>
        <dbReference type="WBParaSite" id="TCNE_0000796001-mRNA-1"/>
    </source>
</evidence>
<dbReference type="Proteomes" id="UP000050794">
    <property type="component" value="Unassembled WGS sequence"/>
</dbReference>
<dbReference type="AlphaFoldDB" id="A0A183UHJ0"/>
<organism evidence="2 3">
    <name type="scientific">Toxocara canis</name>
    <name type="common">Canine roundworm</name>
    <dbReference type="NCBI Taxonomy" id="6265"/>
    <lineage>
        <taxon>Eukaryota</taxon>
        <taxon>Metazoa</taxon>
        <taxon>Ecdysozoa</taxon>
        <taxon>Nematoda</taxon>
        <taxon>Chromadorea</taxon>
        <taxon>Rhabditida</taxon>
        <taxon>Spirurina</taxon>
        <taxon>Ascaridomorpha</taxon>
        <taxon>Ascaridoidea</taxon>
        <taxon>Toxocaridae</taxon>
        <taxon>Toxocara</taxon>
    </lineage>
</organism>
<name>A0A183UHJ0_TOXCA</name>
<reference evidence="1 2" key="2">
    <citation type="submission" date="2018-11" db="EMBL/GenBank/DDBJ databases">
        <authorList>
            <consortium name="Pathogen Informatics"/>
        </authorList>
    </citation>
    <scope>NUCLEOTIDE SEQUENCE [LARGE SCALE GENOMIC DNA]</scope>
</reference>
<keyword evidence="2" id="KW-1185">Reference proteome</keyword>
<reference evidence="3" key="1">
    <citation type="submission" date="2016-06" db="UniProtKB">
        <authorList>
            <consortium name="WormBaseParasite"/>
        </authorList>
    </citation>
    <scope>IDENTIFICATION</scope>
</reference>
<proteinExistence type="predicted"/>
<sequence length="170" mass="19090">MKVSVIVSARKEQLHQPEQLVVMCHVTQQKGFEGAFLQYFIHQLFLNLWLRSASEKNEKDFSATSLWCHQGGDRKNYKPIECDIRTIECYKFVCQNGQWPFVARGCGSPTLTLSSNDNRSCAQAFAQCDYLGGVGTCLTCGNEHMCNTATSSHLPSTTVFILSTVRELLL</sequence>
<evidence type="ECO:0000313" key="1">
    <source>
        <dbReference type="EMBL" id="VDM39281.1"/>
    </source>
</evidence>
<gene>
    <name evidence="1" type="ORF">TCNE_LOCUS7960</name>
</gene>